<dbReference type="Pfam" id="PF02381">
    <property type="entry name" value="MraZ"/>
    <property type="match status" value="2"/>
</dbReference>
<protein>
    <recommendedName>
        <fullName evidence="1 7">Transcriptional regulator MraZ</fullName>
    </recommendedName>
</protein>
<dbReference type="Gene3D" id="3.40.1550.20">
    <property type="entry name" value="Transcriptional regulator MraZ domain"/>
    <property type="match status" value="1"/>
</dbReference>
<dbReference type="InterPro" id="IPR037914">
    <property type="entry name" value="SpoVT-AbrB_sf"/>
</dbReference>
<comment type="caution">
    <text evidence="9">The sequence shown here is derived from an EMBL/GenBank/DDBJ whole genome shotgun (WGS) entry which is preliminary data.</text>
</comment>
<dbReference type="InterPro" id="IPR007159">
    <property type="entry name" value="SpoVT-AbrB_dom"/>
</dbReference>
<dbReference type="InterPro" id="IPR035642">
    <property type="entry name" value="MraZ_N"/>
</dbReference>
<dbReference type="GO" id="GO:0005737">
    <property type="term" value="C:cytoplasm"/>
    <property type="evidence" value="ECO:0007669"/>
    <property type="project" value="UniProtKB-UniRule"/>
</dbReference>
<dbReference type="HAMAP" id="MF_01008">
    <property type="entry name" value="MraZ"/>
    <property type="match status" value="1"/>
</dbReference>
<dbReference type="InterPro" id="IPR038619">
    <property type="entry name" value="MraZ_sf"/>
</dbReference>
<evidence type="ECO:0000256" key="3">
    <source>
        <dbReference type="ARBA" id="ARBA00022737"/>
    </source>
</evidence>
<evidence type="ECO:0000259" key="8">
    <source>
        <dbReference type="PROSITE" id="PS51740"/>
    </source>
</evidence>
<evidence type="ECO:0000256" key="5">
    <source>
        <dbReference type="ARBA" id="ARBA00023125"/>
    </source>
</evidence>
<gene>
    <name evidence="7" type="primary">mraZ</name>
    <name evidence="9" type="ORF">C4F51_14560</name>
</gene>
<dbReference type="InterPro" id="IPR003444">
    <property type="entry name" value="MraZ"/>
</dbReference>
<dbReference type="CDD" id="cd16321">
    <property type="entry name" value="MraZ_C"/>
    <property type="match status" value="1"/>
</dbReference>
<keyword evidence="10" id="KW-1185">Reference proteome</keyword>
<dbReference type="PANTHER" id="PTHR34701:SF1">
    <property type="entry name" value="TRANSCRIPTIONAL REGULATOR MRAZ"/>
    <property type="match status" value="1"/>
</dbReference>
<dbReference type="GO" id="GO:2000143">
    <property type="term" value="P:negative regulation of DNA-templated transcription initiation"/>
    <property type="evidence" value="ECO:0007669"/>
    <property type="project" value="TreeGrafter"/>
</dbReference>
<dbReference type="AlphaFoldDB" id="A0A928V782"/>
<evidence type="ECO:0000313" key="9">
    <source>
        <dbReference type="EMBL" id="MBE8718415.1"/>
    </source>
</evidence>
<keyword evidence="2 7" id="KW-0963">Cytoplasm</keyword>
<dbReference type="RefSeq" id="WP_193910970.1">
    <property type="nucleotide sequence ID" value="NZ_PRDL01000001.1"/>
</dbReference>
<comment type="subunit">
    <text evidence="7">Forms oligomers.</text>
</comment>
<keyword evidence="4 7" id="KW-0805">Transcription regulation</keyword>
<accession>A0A928V782</accession>
<evidence type="ECO:0000256" key="1">
    <source>
        <dbReference type="ARBA" id="ARBA00013860"/>
    </source>
</evidence>
<dbReference type="Proteomes" id="UP000652567">
    <property type="component" value="Unassembled WGS sequence"/>
</dbReference>
<keyword evidence="5 7" id="KW-0238">DNA-binding</keyword>
<evidence type="ECO:0000256" key="7">
    <source>
        <dbReference type="HAMAP-Rule" id="MF_01008"/>
    </source>
</evidence>
<dbReference type="SUPFAM" id="SSF89447">
    <property type="entry name" value="AbrB/MazE/MraZ-like"/>
    <property type="match status" value="1"/>
</dbReference>
<dbReference type="CDD" id="cd16320">
    <property type="entry name" value="MraZ_N"/>
    <property type="match status" value="1"/>
</dbReference>
<dbReference type="GO" id="GO:0000976">
    <property type="term" value="F:transcription cis-regulatory region binding"/>
    <property type="evidence" value="ECO:0007669"/>
    <property type="project" value="TreeGrafter"/>
</dbReference>
<dbReference type="PANTHER" id="PTHR34701">
    <property type="entry name" value="TRANSCRIPTIONAL REGULATOR MRAZ"/>
    <property type="match status" value="1"/>
</dbReference>
<evidence type="ECO:0000313" key="10">
    <source>
        <dbReference type="Proteomes" id="UP000652567"/>
    </source>
</evidence>
<sequence length="146" mass="16391">MFTGSHSISMDPKGRMAIPTRIRDELAESCGGRLVITAHTSDRCLLVYPEPEWLRLLPQIEALPSFNKQAQRVKRITIGYATQLDIDANGRVLVPATLRDYARMEKKVMLVGQGKKLELWSEDSWLALLDESADDEIPAELLALTL</sequence>
<keyword evidence="3" id="KW-0677">Repeat</keyword>
<evidence type="ECO:0000256" key="4">
    <source>
        <dbReference type="ARBA" id="ARBA00023015"/>
    </source>
</evidence>
<evidence type="ECO:0000256" key="2">
    <source>
        <dbReference type="ARBA" id="ARBA00022490"/>
    </source>
</evidence>
<comment type="subcellular location">
    <subcellularLocation>
        <location evidence="7">Cytoplasm</location>
        <location evidence="7">Nucleoid</location>
    </subcellularLocation>
</comment>
<dbReference type="GO" id="GO:0003700">
    <property type="term" value="F:DNA-binding transcription factor activity"/>
    <property type="evidence" value="ECO:0007669"/>
    <property type="project" value="UniProtKB-UniRule"/>
</dbReference>
<name>A0A928V782_9GAMM</name>
<dbReference type="InterPro" id="IPR020603">
    <property type="entry name" value="MraZ_dom"/>
</dbReference>
<dbReference type="EMBL" id="PRDL01000001">
    <property type="protein sequence ID" value="MBE8718415.1"/>
    <property type="molecule type" value="Genomic_DNA"/>
</dbReference>
<dbReference type="PROSITE" id="PS51740">
    <property type="entry name" value="SPOVT_ABRB"/>
    <property type="match status" value="2"/>
</dbReference>
<dbReference type="InterPro" id="IPR035644">
    <property type="entry name" value="MraZ_C"/>
</dbReference>
<comment type="similarity">
    <text evidence="7">Belongs to the MraZ family.</text>
</comment>
<keyword evidence="6 7" id="KW-0804">Transcription</keyword>
<evidence type="ECO:0000256" key="6">
    <source>
        <dbReference type="ARBA" id="ARBA00023163"/>
    </source>
</evidence>
<dbReference type="NCBIfam" id="TIGR00242">
    <property type="entry name" value="division/cell wall cluster transcriptional repressor MraZ"/>
    <property type="match status" value="1"/>
</dbReference>
<reference evidence="9" key="1">
    <citation type="submission" date="2018-07" db="EMBL/GenBank/DDBJ databases">
        <title>Genome assembly of strain Ka43.</title>
        <authorList>
            <person name="Kukolya J."/>
            <person name="Nagy I."/>
            <person name="Horvath B."/>
            <person name="Toth A."/>
        </authorList>
    </citation>
    <scope>NUCLEOTIDE SEQUENCE</scope>
    <source>
        <strain evidence="9">KB43</strain>
    </source>
</reference>
<dbReference type="GO" id="GO:0009295">
    <property type="term" value="C:nucleoid"/>
    <property type="evidence" value="ECO:0007669"/>
    <property type="project" value="UniProtKB-SubCell"/>
</dbReference>
<feature type="domain" description="SpoVT-AbrB" evidence="8">
    <location>
        <begin position="81"/>
        <end position="124"/>
    </location>
</feature>
<feature type="domain" description="SpoVT-AbrB" evidence="8">
    <location>
        <begin position="5"/>
        <end position="52"/>
    </location>
</feature>
<proteinExistence type="inferred from homology"/>
<organism evidence="9 10">
    <name type="scientific">Cellvibrio polysaccharolyticus</name>
    <dbReference type="NCBI Taxonomy" id="2082724"/>
    <lineage>
        <taxon>Bacteria</taxon>
        <taxon>Pseudomonadati</taxon>
        <taxon>Pseudomonadota</taxon>
        <taxon>Gammaproteobacteria</taxon>
        <taxon>Cellvibrionales</taxon>
        <taxon>Cellvibrionaceae</taxon>
        <taxon>Cellvibrio</taxon>
    </lineage>
</organism>